<dbReference type="InterPro" id="IPR051217">
    <property type="entry name" value="Insect_Cuticle_Struc_Prot"/>
</dbReference>
<dbReference type="PROSITE" id="PS00233">
    <property type="entry name" value="CHIT_BIND_RR_1"/>
    <property type="match status" value="1"/>
</dbReference>
<keyword evidence="2" id="KW-1185">Reference proteome</keyword>
<dbReference type="GO" id="GO:0005615">
    <property type="term" value="C:extracellular space"/>
    <property type="evidence" value="ECO:0007669"/>
    <property type="project" value="TreeGrafter"/>
</dbReference>
<dbReference type="VEuPathDB" id="VectorBase:AALB008751"/>
<dbReference type="Pfam" id="PF00379">
    <property type="entry name" value="Chitin_bind_4"/>
    <property type="match status" value="1"/>
</dbReference>
<dbReference type="Proteomes" id="UP000069272">
    <property type="component" value="Chromosome 2R"/>
</dbReference>
<dbReference type="PROSITE" id="PS51155">
    <property type="entry name" value="CHIT_BIND_RR_2"/>
    <property type="match status" value="1"/>
</dbReference>
<dbReference type="VEuPathDB" id="VectorBase:AALB20_025924"/>
<proteinExistence type="predicted"/>
<reference evidence="1" key="2">
    <citation type="submission" date="2022-08" db="UniProtKB">
        <authorList>
            <consortium name="EnsemblMetazoa"/>
        </authorList>
    </citation>
    <scope>IDENTIFICATION</scope>
    <source>
        <strain evidence="1">STECLA/ALBI9_A</strain>
    </source>
</reference>
<dbReference type="PRINTS" id="PR00947">
    <property type="entry name" value="CUTICLE"/>
</dbReference>
<protein>
    <submittedName>
        <fullName evidence="1">Uncharacterized protein</fullName>
    </submittedName>
</protein>
<organism evidence="1 2">
    <name type="scientific">Anopheles albimanus</name>
    <name type="common">New world malaria mosquito</name>
    <dbReference type="NCBI Taxonomy" id="7167"/>
    <lineage>
        <taxon>Eukaryota</taxon>
        <taxon>Metazoa</taxon>
        <taxon>Ecdysozoa</taxon>
        <taxon>Arthropoda</taxon>
        <taxon>Hexapoda</taxon>
        <taxon>Insecta</taxon>
        <taxon>Pterygota</taxon>
        <taxon>Neoptera</taxon>
        <taxon>Endopterygota</taxon>
        <taxon>Diptera</taxon>
        <taxon>Nematocera</taxon>
        <taxon>Culicoidea</taxon>
        <taxon>Culicidae</taxon>
        <taxon>Anophelinae</taxon>
        <taxon>Anopheles</taxon>
    </lineage>
</organism>
<dbReference type="AlphaFoldDB" id="A0A182FQD1"/>
<dbReference type="STRING" id="7167.A0A182FQD1"/>
<dbReference type="EnsemblMetazoa" id="AALB008751-RA">
    <property type="protein sequence ID" value="AALB008751-PA"/>
    <property type="gene ID" value="AALB008751"/>
</dbReference>
<dbReference type="InterPro" id="IPR000618">
    <property type="entry name" value="Insect_cuticle"/>
</dbReference>
<dbReference type="GO" id="GO:0042302">
    <property type="term" value="F:structural constituent of cuticle"/>
    <property type="evidence" value="ECO:0007669"/>
    <property type="project" value="UniProtKB-UniRule"/>
</dbReference>
<dbReference type="GO" id="GO:0031012">
    <property type="term" value="C:extracellular matrix"/>
    <property type="evidence" value="ECO:0007669"/>
    <property type="project" value="TreeGrafter"/>
</dbReference>
<reference evidence="1 2" key="1">
    <citation type="journal article" date="2017" name="G3 (Bethesda)">
        <title>The Physical Genome Mapping of Anopheles albimanus Corrected Scaffold Misassemblies and Identified Interarm Rearrangements in Genus Anopheles.</title>
        <authorList>
            <person name="Artemov G.N."/>
            <person name="Peery A.N."/>
            <person name="Jiang X."/>
            <person name="Tu Z."/>
            <person name="Stegniy V.N."/>
            <person name="Sharakhova M.V."/>
            <person name="Sharakhov I.V."/>
        </authorList>
    </citation>
    <scope>NUCLEOTIDE SEQUENCE [LARGE SCALE GENOMIC DNA]</scope>
    <source>
        <strain evidence="1 2">ALBI9_A</strain>
    </source>
</reference>
<dbReference type="PANTHER" id="PTHR12236">
    <property type="entry name" value="STRUCTURAL CONTITUENT OF CUTICLE"/>
    <property type="match status" value="1"/>
</dbReference>
<dbReference type="InterPro" id="IPR031311">
    <property type="entry name" value="CHIT_BIND_RR_consensus"/>
</dbReference>
<sequence>YKWVEDCRSKAQFGSVLCTVHTAQFSAISSTIMAFKFVTFAALVAVARAGLIASPAVSYQAAPALAPIAKVAYAAAPIAKVAYAAQPEEYDANPQYSFSYGISDSLTGDSKSQQESRSGDVVQGSYSLVDADGFKRTVDYTADPHNGFNAVVRREPLAAKTVVAAAPVATKVIAQPALAYAAPVAKTISYAAPVATKTYVSSPAISYAAPVAKTYVSSPAVSYAAPLAYSAPLATKTIVSSPAVSYAAAPAYASYH</sequence>
<dbReference type="PANTHER" id="PTHR12236:SF86">
    <property type="entry name" value="CCP84AC-RELATED"/>
    <property type="match status" value="1"/>
</dbReference>
<evidence type="ECO:0000313" key="2">
    <source>
        <dbReference type="Proteomes" id="UP000069272"/>
    </source>
</evidence>
<evidence type="ECO:0000313" key="1">
    <source>
        <dbReference type="EnsemblMetazoa" id="AALB008751-PA"/>
    </source>
</evidence>
<accession>A0A182FQD1</accession>
<name>A0A182FQD1_ANOAL</name>